<dbReference type="EMBL" id="BART01011296">
    <property type="protein sequence ID" value="GAG83237.1"/>
    <property type="molecule type" value="Genomic_DNA"/>
</dbReference>
<feature type="non-terminal residue" evidence="2">
    <location>
        <position position="302"/>
    </location>
</feature>
<organism evidence="2">
    <name type="scientific">marine sediment metagenome</name>
    <dbReference type="NCBI Taxonomy" id="412755"/>
    <lineage>
        <taxon>unclassified sequences</taxon>
        <taxon>metagenomes</taxon>
        <taxon>ecological metagenomes</taxon>
    </lineage>
</organism>
<sequence>RGNFPKGFETTLARIAKHKGYIPTRTETLTKKNIGSFIKWSSSRYNEYKKKDVVDWAHKIMKGDYWVPVGRTDNQNLLREIAGSDDIETREVDSGIEVKVKKMVVQSGAYTDAYGGASYGSYLINGERGYIAGGFGDVNDFDEVDRVFFGSMTERGGQGSGHFEHAGRPGEVGGSSPSGARSDIPQDIRDTRFFHATPIEDHANSIIDDGRVIPGKSRSQGQLAPVSGRVYATSDPEYALIYALGADMSGSDLPDWMIEKDGRYGYIFEVDPDSLDDIQPDEDSIGRAISDDTYPWLTEMAE</sequence>
<comment type="caution">
    <text evidence="2">The sequence shown here is derived from an EMBL/GenBank/DDBJ whole genome shotgun (WGS) entry which is preliminary data.</text>
</comment>
<name>X1BPW6_9ZZZZ</name>
<protein>
    <submittedName>
        <fullName evidence="2">Uncharacterized protein</fullName>
    </submittedName>
</protein>
<feature type="region of interest" description="Disordered" evidence="1">
    <location>
        <begin position="155"/>
        <end position="185"/>
    </location>
</feature>
<evidence type="ECO:0000313" key="2">
    <source>
        <dbReference type="EMBL" id="GAG83237.1"/>
    </source>
</evidence>
<gene>
    <name evidence="2" type="ORF">S01H4_24129</name>
</gene>
<reference evidence="2" key="1">
    <citation type="journal article" date="2014" name="Front. Microbiol.">
        <title>High frequency of phylogenetically diverse reductive dehalogenase-homologous genes in deep subseafloor sedimentary metagenomes.</title>
        <authorList>
            <person name="Kawai M."/>
            <person name="Futagami T."/>
            <person name="Toyoda A."/>
            <person name="Takaki Y."/>
            <person name="Nishi S."/>
            <person name="Hori S."/>
            <person name="Arai W."/>
            <person name="Tsubouchi T."/>
            <person name="Morono Y."/>
            <person name="Uchiyama I."/>
            <person name="Ito T."/>
            <person name="Fujiyama A."/>
            <person name="Inagaki F."/>
            <person name="Takami H."/>
        </authorList>
    </citation>
    <scope>NUCLEOTIDE SEQUENCE</scope>
    <source>
        <strain evidence="2">Expedition CK06-06</strain>
    </source>
</reference>
<dbReference type="AlphaFoldDB" id="X1BPW6"/>
<accession>X1BPW6</accession>
<feature type="non-terminal residue" evidence="2">
    <location>
        <position position="1"/>
    </location>
</feature>
<evidence type="ECO:0000256" key="1">
    <source>
        <dbReference type="SAM" id="MobiDB-lite"/>
    </source>
</evidence>
<proteinExistence type="predicted"/>